<dbReference type="AlphaFoldDB" id="M0APV9"/>
<comment type="caution">
    <text evidence="1">The sequence shown here is derived from an EMBL/GenBank/DDBJ whole genome shotgun (WGS) entry which is preliminary data.</text>
</comment>
<protein>
    <submittedName>
        <fullName evidence="1">Uncharacterized protein</fullName>
    </submittedName>
</protein>
<evidence type="ECO:0000313" key="1">
    <source>
        <dbReference type="EMBL" id="ELZ00761.1"/>
    </source>
</evidence>
<accession>M0APV9</accession>
<dbReference type="RefSeq" id="WP_006109237.1">
    <property type="nucleotide sequence ID" value="NZ_AOIO01000029.1"/>
</dbReference>
<name>M0APV9_NATA1</name>
<organism evidence="1 2">
    <name type="scientific">Natrialba asiatica (strain ATCC 700177 / DSM 12278 / JCM 9576 / FERM P-10747 / NBRC 102637 / 172P1)</name>
    <dbReference type="NCBI Taxonomy" id="29540"/>
    <lineage>
        <taxon>Archaea</taxon>
        <taxon>Methanobacteriati</taxon>
        <taxon>Methanobacteriota</taxon>
        <taxon>Stenosarchaea group</taxon>
        <taxon>Halobacteria</taxon>
        <taxon>Halobacteriales</taxon>
        <taxon>Natrialbaceae</taxon>
        <taxon>Natrialba</taxon>
    </lineage>
</organism>
<dbReference type="STRING" id="29540.C481_11020"/>
<dbReference type="EMBL" id="AOIO01000029">
    <property type="protein sequence ID" value="ELZ00761.1"/>
    <property type="molecule type" value="Genomic_DNA"/>
</dbReference>
<reference evidence="1 2" key="1">
    <citation type="journal article" date="2014" name="PLoS Genet.">
        <title>Phylogenetically driven sequencing of extremely halophilic archaea reveals strategies for static and dynamic osmo-response.</title>
        <authorList>
            <person name="Becker E.A."/>
            <person name="Seitzer P.M."/>
            <person name="Tritt A."/>
            <person name="Larsen D."/>
            <person name="Krusor M."/>
            <person name="Yao A.I."/>
            <person name="Wu D."/>
            <person name="Madern D."/>
            <person name="Eisen J.A."/>
            <person name="Darling A.E."/>
            <person name="Facciotti M.T."/>
        </authorList>
    </citation>
    <scope>NUCLEOTIDE SEQUENCE [LARGE SCALE GENOMIC DNA]</scope>
    <source>
        <strain evidence="1 2">DSM 12278</strain>
    </source>
</reference>
<sequence>MVDTSWNIETDTSGTITIPGATGDTFPSFSVGDDITIAFLVDEMAEGEIDILREFVRYANDSTSNTGLDIRGRPWYHESIHPQSSYSSQLVHLVPGDVLSDIDDWWCVITSGTFSTNSIGVNRQVELELFVVARGAEYSDRALVENEFEAGL</sequence>
<keyword evidence="2" id="KW-1185">Reference proteome</keyword>
<dbReference type="OrthoDB" id="346012at2157"/>
<gene>
    <name evidence="1" type="ORF">C481_11020</name>
</gene>
<proteinExistence type="predicted"/>
<dbReference type="Proteomes" id="UP000011554">
    <property type="component" value="Unassembled WGS sequence"/>
</dbReference>
<evidence type="ECO:0000313" key="2">
    <source>
        <dbReference type="Proteomes" id="UP000011554"/>
    </source>
</evidence>